<reference evidence="1" key="1">
    <citation type="journal article" date="2014" name="Front. Microbiol.">
        <title>High frequency of phylogenetically diverse reductive dehalogenase-homologous genes in deep subseafloor sedimentary metagenomes.</title>
        <authorList>
            <person name="Kawai M."/>
            <person name="Futagami T."/>
            <person name="Toyoda A."/>
            <person name="Takaki Y."/>
            <person name="Nishi S."/>
            <person name="Hori S."/>
            <person name="Arai W."/>
            <person name="Tsubouchi T."/>
            <person name="Morono Y."/>
            <person name="Uchiyama I."/>
            <person name="Ito T."/>
            <person name="Fujiyama A."/>
            <person name="Inagaki F."/>
            <person name="Takami H."/>
        </authorList>
    </citation>
    <scope>NUCLEOTIDE SEQUENCE</scope>
    <source>
        <strain evidence="1">Expedition CK06-06</strain>
    </source>
</reference>
<dbReference type="EMBL" id="BARU01027539">
    <property type="protein sequence ID" value="GAH75039.1"/>
    <property type="molecule type" value="Genomic_DNA"/>
</dbReference>
<gene>
    <name evidence="1" type="ORF">S03H2_44082</name>
</gene>
<protein>
    <submittedName>
        <fullName evidence="1">Uncharacterized protein</fullName>
    </submittedName>
</protein>
<sequence length="32" mass="3486">TGRITLRGGEDDDCVKDIVILTIKEGTILQVN</sequence>
<accession>X1J9K8</accession>
<dbReference type="AlphaFoldDB" id="X1J9K8"/>
<evidence type="ECO:0000313" key="1">
    <source>
        <dbReference type="EMBL" id="GAH75039.1"/>
    </source>
</evidence>
<proteinExistence type="predicted"/>
<name>X1J9K8_9ZZZZ</name>
<comment type="caution">
    <text evidence="1">The sequence shown here is derived from an EMBL/GenBank/DDBJ whole genome shotgun (WGS) entry which is preliminary data.</text>
</comment>
<feature type="non-terminal residue" evidence="1">
    <location>
        <position position="1"/>
    </location>
</feature>
<organism evidence="1">
    <name type="scientific">marine sediment metagenome</name>
    <dbReference type="NCBI Taxonomy" id="412755"/>
    <lineage>
        <taxon>unclassified sequences</taxon>
        <taxon>metagenomes</taxon>
        <taxon>ecological metagenomes</taxon>
    </lineage>
</organism>